<feature type="non-terminal residue" evidence="3">
    <location>
        <position position="785"/>
    </location>
</feature>
<evidence type="ECO:0000313" key="3">
    <source>
        <dbReference type="EMBL" id="KAF8707424.1"/>
    </source>
</evidence>
<dbReference type="PANTHER" id="PTHR11142">
    <property type="entry name" value="PSEUDOURIDYLATE SYNTHASE"/>
    <property type="match status" value="1"/>
</dbReference>
<proteinExistence type="predicted"/>
<feature type="region of interest" description="Disordered" evidence="2">
    <location>
        <begin position="303"/>
        <end position="374"/>
    </location>
</feature>
<keyword evidence="1" id="KW-0413">Isomerase</keyword>
<feature type="region of interest" description="Disordered" evidence="2">
    <location>
        <begin position="756"/>
        <end position="785"/>
    </location>
</feature>
<feature type="compositionally biased region" description="Low complexity" evidence="2">
    <location>
        <begin position="305"/>
        <end position="317"/>
    </location>
</feature>
<reference evidence="3" key="1">
    <citation type="submission" date="2020-09" db="EMBL/GenBank/DDBJ databases">
        <title>Comparative genome analyses of four rice-infecting Rhizoctonia solani isolates reveal extensive enrichment of homogalacturonan modification genes.</title>
        <authorList>
            <person name="Lee D.-Y."/>
            <person name="Jeon J."/>
            <person name="Kim K.-T."/>
            <person name="Cheong K."/>
            <person name="Song H."/>
            <person name="Choi G."/>
            <person name="Ko J."/>
            <person name="Opiyo S.O."/>
            <person name="Zuo S."/>
            <person name="Madhav S."/>
            <person name="Lee Y.-H."/>
            <person name="Wang G.-L."/>
        </authorList>
    </citation>
    <scope>NUCLEOTIDE SEQUENCE</scope>
    <source>
        <strain evidence="3">AG1-IA WGL</strain>
    </source>
</reference>
<feature type="compositionally biased region" description="Basic and acidic residues" evidence="2">
    <location>
        <begin position="775"/>
        <end position="785"/>
    </location>
</feature>
<dbReference type="InterPro" id="IPR020095">
    <property type="entry name" value="PsdUridine_synth_TruA_C"/>
</dbReference>
<dbReference type="Gene3D" id="3.30.70.660">
    <property type="entry name" value="Pseudouridine synthase I, catalytic domain, C-terminal subdomain"/>
    <property type="match status" value="1"/>
</dbReference>
<dbReference type="GO" id="GO:0031119">
    <property type="term" value="P:tRNA pseudouridine synthesis"/>
    <property type="evidence" value="ECO:0007669"/>
    <property type="project" value="TreeGrafter"/>
</dbReference>
<dbReference type="GO" id="GO:0009982">
    <property type="term" value="F:pseudouridine synthase activity"/>
    <property type="evidence" value="ECO:0007669"/>
    <property type="project" value="InterPro"/>
</dbReference>
<sequence length="785" mass="86295">MHPTMFDALKNAAQTVGSRKEADVGMQIVAVGNFFQLPPGSADVAAPDYAFSHTLRGATFSGQLDGDFSGDSCKPSSLAELVGMLNQARTEKLPAQGKRCTGVSVDLASAQNTPKELSLLQNSRSGRYSQSIPPEVVELKTGKAVDIQLNGIRIPKLSIGSMIELFAALGPKKTKILRRRIPHSSVYCLAVKFETGVKVLVTRDKLMFASITVPRAKPLNGLYNWVSDDSFGNTPTRKAPKHDHPTPNLLESPELTLTLLSSMTNAKLRLGLNDYRRSMDSPDKGTGVRAYFRRKKNTLMARLTSRSVSNLSSSTPSIRPDTQSLPVEPAAPQSRSIADVVVPSSGPLQHSDTDQLPVATDPLEGPHAATDSATVRVPRPITPASSGIQALTSTLRTLHSAAQLSSNNCTEMEALAARLSSLAEWLQRHIEEAKSTAVSEFLEGIATASGVKLQRAARTDAGVHAAGNVVSLKMITEPPDTPDVVAKLNELLPLEIRVWTFVRSTNAFNSRACDSRLYEYMFPLSALLPPMPGTPMDRHTKPETLDLNGPDWNYWAHPEASKVETRRAWRIGRGQLMNHTFLTGSNGYQSCITVKVLCYIRLCRKMTTLLIFASRTGSPAVTLVPQTFSASKLIIPKAPALGLLLQEPRFGTYNKHVLEENELAAGRWQAYRIRELIEWEPLQEKIDPFKHAFIYSRIRAEEAKHSVFVAWLKFIEDYEGGEFKYLNARGEVPPEAVVHPGKKKRGTTDKFREYLWKNPTSKGDESITDSEDEDASKKLSADMEG</sequence>
<accession>A0A8H7LUW8</accession>
<evidence type="ECO:0000313" key="4">
    <source>
        <dbReference type="Proteomes" id="UP000602905"/>
    </source>
</evidence>
<dbReference type="AlphaFoldDB" id="A0A8H7LUW8"/>
<dbReference type="EMBL" id="JACYCD010000049">
    <property type="protein sequence ID" value="KAF8707424.1"/>
    <property type="molecule type" value="Genomic_DNA"/>
</dbReference>
<protein>
    <submittedName>
        <fullName evidence="3">Pseudouridine synthase</fullName>
    </submittedName>
</protein>
<evidence type="ECO:0000256" key="2">
    <source>
        <dbReference type="SAM" id="MobiDB-lite"/>
    </source>
</evidence>
<dbReference type="GO" id="GO:1990481">
    <property type="term" value="P:mRNA pseudouridine synthesis"/>
    <property type="evidence" value="ECO:0007669"/>
    <property type="project" value="TreeGrafter"/>
</dbReference>
<dbReference type="InterPro" id="IPR020103">
    <property type="entry name" value="PsdUridine_synth_cat_dom_sf"/>
</dbReference>
<dbReference type="InterPro" id="IPR020094">
    <property type="entry name" value="TruA/RsuA/RluB/E/F_N"/>
</dbReference>
<dbReference type="OrthoDB" id="10256309at2759"/>
<gene>
    <name evidence="3" type="ORF">RHS03_03364</name>
</gene>
<evidence type="ECO:0000256" key="1">
    <source>
        <dbReference type="ARBA" id="ARBA00023235"/>
    </source>
</evidence>
<dbReference type="SUPFAM" id="SSF55120">
    <property type="entry name" value="Pseudouridine synthase"/>
    <property type="match status" value="1"/>
</dbReference>
<dbReference type="PANTHER" id="PTHR11142:SF4">
    <property type="entry name" value="PSEUDOURIDYLATE SYNTHASE 1 HOMOLOG"/>
    <property type="match status" value="1"/>
</dbReference>
<organism evidence="3 4">
    <name type="scientific">Rhizoctonia solani</name>
    <dbReference type="NCBI Taxonomy" id="456999"/>
    <lineage>
        <taxon>Eukaryota</taxon>
        <taxon>Fungi</taxon>
        <taxon>Dikarya</taxon>
        <taxon>Basidiomycota</taxon>
        <taxon>Agaricomycotina</taxon>
        <taxon>Agaricomycetes</taxon>
        <taxon>Cantharellales</taxon>
        <taxon>Ceratobasidiaceae</taxon>
        <taxon>Rhizoctonia</taxon>
    </lineage>
</organism>
<name>A0A8H7LUW8_9AGAM</name>
<dbReference type="Proteomes" id="UP000602905">
    <property type="component" value="Unassembled WGS sequence"/>
</dbReference>
<dbReference type="GO" id="GO:0005634">
    <property type="term" value="C:nucleus"/>
    <property type="evidence" value="ECO:0007669"/>
    <property type="project" value="TreeGrafter"/>
</dbReference>
<dbReference type="Gene3D" id="3.30.70.580">
    <property type="entry name" value="Pseudouridine synthase I, catalytic domain, N-terminal subdomain"/>
    <property type="match status" value="1"/>
</dbReference>
<comment type="caution">
    <text evidence="3">The sequence shown here is derived from an EMBL/GenBank/DDBJ whole genome shotgun (WGS) entry which is preliminary data.</text>
</comment>
<dbReference type="InterPro" id="IPR001406">
    <property type="entry name" value="PsdUridine_synth_TruA"/>
</dbReference>
<dbReference type="GO" id="GO:0003723">
    <property type="term" value="F:RNA binding"/>
    <property type="evidence" value="ECO:0007669"/>
    <property type="project" value="InterPro"/>
</dbReference>